<keyword evidence="15" id="KW-1185">Reference proteome</keyword>
<dbReference type="GO" id="GO:0008237">
    <property type="term" value="F:metallopeptidase activity"/>
    <property type="evidence" value="ECO:0007669"/>
    <property type="project" value="UniProtKB-KW"/>
</dbReference>
<keyword evidence="10 12" id="KW-0472">Membrane</keyword>
<dbReference type="EC" id="3.4.24.-" evidence="14"/>
<evidence type="ECO:0000256" key="9">
    <source>
        <dbReference type="ARBA" id="ARBA00023049"/>
    </source>
</evidence>
<protein>
    <submittedName>
        <fullName evidence="14">M48 family metalloprotease</fullName>
        <ecNumber evidence="14">3.4.24.-</ecNumber>
    </submittedName>
</protein>
<keyword evidence="6 11" id="KW-0378">Hydrolase</keyword>
<sequence length="294" mass="32517">MLALLLIQLLLIGALALLFIVPALTFHAGLIYLHNTPPLNHYLPVVSVEDLLWWSCLAMAAAYVLILLRYLFVSNRRVARHIAGVHDLVELPDKHGATQMGHALARSMGIRIPRFYLMASPVPNAFALQSTGRDCVVITGGLAATLSTDALRWVIAHELAHLCYRDAAIRSFWLTVIRSLYSPSIFLASMKQDMARSGWWRPGTAFVLLPLTFPMEASGWLATIARRLYLVLDGPLSRRAEWRADAMATRYTGAAAGVEALSSLSFGLEHSIDVWSSHPPTPARIARIREQSSL</sequence>
<keyword evidence="9 11" id="KW-0482">Metalloprotease</keyword>
<dbReference type="InterPro" id="IPR001915">
    <property type="entry name" value="Peptidase_M48"/>
</dbReference>
<dbReference type="EMBL" id="JAVRHY010000006">
    <property type="protein sequence ID" value="MDT0618494.1"/>
    <property type="molecule type" value="Genomic_DNA"/>
</dbReference>
<evidence type="ECO:0000256" key="5">
    <source>
        <dbReference type="ARBA" id="ARBA00022723"/>
    </source>
</evidence>
<keyword evidence="7 11" id="KW-0862">Zinc</keyword>
<evidence type="ECO:0000256" key="3">
    <source>
        <dbReference type="ARBA" id="ARBA00022670"/>
    </source>
</evidence>
<dbReference type="PANTHER" id="PTHR43221">
    <property type="entry name" value="PROTEASE HTPX"/>
    <property type="match status" value="1"/>
</dbReference>
<dbReference type="RefSeq" id="WP_311658615.1">
    <property type="nucleotide sequence ID" value="NZ_JAVRHY010000006.1"/>
</dbReference>
<organism evidence="14 15">
    <name type="scientific">Spectribacter acetivorans</name>
    <dbReference type="NCBI Taxonomy" id="3075603"/>
    <lineage>
        <taxon>Bacteria</taxon>
        <taxon>Pseudomonadati</taxon>
        <taxon>Pseudomonadota</taxon>
        <taxon>Gammaproteobacteria</taxon>
        <taxon>Salinisphaerales</taxon>
        <taxon>Salinisphaeraceae</taxon>
        <taxon>Spectribacter</taxon>
    </lineage>
</organism>
<evidence type="ECO:0000256" key="10">
    <source>
        <dbReference type="ARBA" id="ARBA00023136"/>
    </source>
</evidence>
<evidence type="ECO:0000259" key="13">
    <source>
        <dbReference type="Pfam" id="PF01435"/>
    </source>
</evidence>
<proteinExistence type="inferred from homology"/>
<dbReference type="InterPro" id="IPR050083">
    <property type="entry name" value="HtpX_protease"/>
</dbReference>
<evidence type="ECO:0000256" key="1">
    <source>
        <dbReference type="ARBA" id="ARBA00004651"/>
    </source>
</evidence>
<evidence type="ECO:0000256" key="7">
    <source>
        <dbReference type="ARBA" id="ARBA00022833"/>
    </source>
</evidence>
<comment type="caution">
    <text evidence="14">The sequence shown here is derived from an EMBL/GenBank/DDBJ whole genome shotgun (WGS) entry which is preliminary data.</text>
</comment>
<dbReference type="Proteomes" id="UP001259982">
    <property type="component" value="Unassembled WGS sequence"/>
</dbReference>
<dbReference type="PANTHER" id="PTHR43221:SF1">
    <property type="entry name" value="PROTEASE HTPX"/>
    <property type="match status" value="1"/>
</dbReference>
<comment type="similarity">
    <text evidence="11">Belongs to the peptidase M48 family.</text>
</comment>
<evidence type="ECO:0000256" key="4">
    <source>
        <dbReference type="ARBA" id="ARBA00022692"/>
    </source>
</evidence>
<evidence type="ECO:0000256" key="8">
    <source>
        <dbReference type="ARBA" id="ARBA00022989"/>
    </source>
</evidence>
<evidence type="ECO:0000256" key="11">
    <source>
        <dbReference type="RuleBase" id="RU003983"/>
    </source>
</evidence>
<feature type="transmembrane region" description="Helical" evidence="12">
    <location>
        <begin position="52"/>
        <end position="72"/>
    </location>
</feature>
<feature type="domain" description="Peptidase M48" evidence="13">
    <location>
        <begin position="99"/>
        <end position="290"/>
    </location>
</feature>
<keyword evidence="5" id="KW-0479">Metal-binding</keyword>
<reference evidence="14 15" key="1">
    <citation type="submission" date="2023-09" db="EMBL/GenBank/DDBJ databases">
        <authorList>
            <person name="Rey-Velasco X."/>
        </authorList>
    </citation>
    <scope>NUCLEOTIDE SEQUENCE [LARGE SCALE GENOMIC DNA]</scope>
    <source>
        <strain evidence="14 15">P385</strain>
    </source>
</reference>
<keyword evidence="4 12" id="KW-0812">Transmembrane</keyword>
<dbReference type="Gene3D" id="3.30.2010.10">
    <property type="entry name" value="Metalloproteases ('zincins'), catalytic domain"/>
    <property type="match status" value="1"/>
</dbReference>
<evidence type="ECO:0000256" key="6">
    <source>
        <dbReference type="ARBA" id="ARBA00022801"/>
    </source>
</evidence>
<evidence type="ECO:0000256" key="2">
    <source>
        <dbReference type="ARBA" id="ARBA00022475"/>
    </source>
</evidence>
<gene>
    <name evidence="14" type="ORF">RM531_08390</name>
</gene>
<comment type="subcellular location">
    <subcellularLocation>
        <location evidence="1">Cell membrane</location>
        <topology evidence="1">Multi-pass membrane protein</topology>
    </subcellularLocation>
</comment>
<dbReference type="Pfam" id="PF01435">
    <property type="entry name" value="Peptidase_M48"/>
    <property type="match status" value="1"/>
</dbReference>
<accession>A0ABU3B8D3</accession>
<evidence type="ECO:0000256" key="12">
    <source>
        <dbReference type="SAM" id="Phobius"/>
    </source>
</evidence>
<name>A0ABU3B8D3_9GAMM</name>
<keyword evidence="3 11" id="KW-0645">Protease</keyword>
<comment type="cofactor">
    <cofactor evidence="11">
        <name>Zn(2+)</name>
        <dbReference type="ChEBI" id="CHEBI:29105"/>
    </cofactor>
    <text evidence="11">Binds 1 zinc ion per subunit.</text>
</comment>
<evidence type="ECO:0000313" key="14">
    <source>
        <dbReference type="EMBL" id="MDT0618494.1"/>
    </source>
</evidence>
<keyword evidence="8 12" id="KW-1133">Transmembrane helix</keyword>
<evidence type="ECO:0000313" key="15">
    <source>
        <dbReference type="Proteomes" id="UP001259982"/>
    </source>
</evidence>
<keyword evidence="2" id="KW-1003">Cell membrane</keyword>